<sequence>MNTTTRKSTAAGFFALAALGLVACSPPHQVDSGHKVATATSQDPDSLSGATTTASRANVAEASKAQATTSAAAAGQQPVYVNCGNSLGTEPDRIVLTCQDENDFIENITWDEWTESIATGTGTRVTVDPDRREEETQIILANPQQVNGELQFTNVTVDGIPVNPESQY</sequence>
<protein>
    <recommendedName>
        <fullName evidence="5">Secreted protein</fullName>
    </recommendedName>
</protein>
<evidence type="ECO:0000313" key="3">
    <source>
        <dbReference type="EMBL" id="QPK83898.1"/>
    </source>
</evidence>
<reference evidence="3 4" key="1">
    <citation type="submission" date="2020-11" db="EMBL/GenBank/DDBJ databases">
        <title>Corynebacterium sp. MC1420.</title>
        <authorList>
            <person name="Zhou J."/>
        </authorList>
    </citation>
    <scope>NUCLEOTIDE SEQUENCE [LARGE SCALE GENOMIC DNA]</scope>
    <source>
        <strain evidence="3 4">MC1420</strain>
    </source>
</reference>
<feature type="compositionally biased region" description="Polar residues" evidence="1">
    <location>
        <begin position="38"/>
        <end position="52"/>
    </location>
</feature>
<accession>A0A7T0KPZ5</accession>
<evidence type="ECO:0000256" key="1">
    <source>
        <dbReference type="SAM" id="MobiDB-lite"/>
    </source>
</evidence>
<feature type="chain" id="PRO_5038843583" description="Secreted protein" evidence="2">
    <location>
        <begin position="24"/>
        <end position="168"/>
    </location>
</feature>
<feature type="signal peptide" evidence="2">
    <location>
        <begin position="1"/>
        <end position="23"/>
    </location>
</feature>
<organism evidence="3 4">
    <name type="scientific">Corynebacterium qintianiae</name>
    <dbReference type="NCBI Taxonomy" id="2709392"/>
    <lineage>
        <taxon>Bacteria</taxon>
        <taxon>Bacillati</taxon>
        <taxon>Actinomycetota</taxon>
        <taxon>Actinomycetes</taxon>
        <taxon>Mycobacteriales</taxon>
        <taxon>Corynebacteriaceae</taxon>
        <taxon>Corynebacterium</taxon>
    </lineage>
</organism>
<evidence type="ECO:0000313" key="4">
    <source>
        <dbReference type="Proteomes" id="UP000594586"/>
    </source>
</evidence>
<name>A0A7T0KPZ5_9CORY</name>
<dbReference type="RefSeq" id="WP_165002035.1">
    <property type="nucleotide sequence ID" value="NZ_CP064955.1"/>
</dbReference>
<dbReference type="AlphaFoldDB" id="A0A7T0KPZ5"/>
<dbReference type="PROSITE" id="PS51257">
    <property type="entry name" value="PROKAR_LIPOPROTEIN"/>
    <property type="match status" value="1"/>
</dbReference>
<keyword evidence="4" id="KW-1185">Reference proteome</keyword>
<evidence type="ECO:0000256" key="2">
    <source>
        <dbReference type="SAM" id="SignalP"/>
    </source>
</evidence>
<dbReference type="Proteomes" id="UP000594586">
    <property type="component" value="Chromosome"/>
</dbReference>
<gene>
    <name evidence="3" type="ORF">G7Y29_03645</name>
</gene>
<proteinExistence type="predicted"/>
<keyword evidence="2" id="KW-0732">Signal</keyword>
<evidence type="ECO:0008006" key="5">
    <source>
        <dbReference type="Google" id="ProtNLM"/>
    </source>
</evidence>
<dbReference type="KEGG" id="cqn:G7Y29_03645"/>
<feature type="region of interest" description="Disordered" evidence="1">
    <location>
        <begin position="30"/>
        <end position="52"/>
    </location>
</feature>
<dbReference type="EMBL" id="CP064955">
    <property type="protein sequence ID" value="QPK83898.1"/>
    <property type="molecule type" value="Genomic_DNA"/>
</dbReference>